<sequence length="340" mass="36894">MTVTHRATEAPPITAAPVTLSGVGHYFPGEPLTNAYFEGLDDLDVTDEWIRRHTGVQARHWPEDENERHVEMGREAALRALDDAGLTPDDVDVLIGTTATARPRTNRSSAGNRYMDISLPLQHQLGVKQAVCFDVTAVACAGFLYGSVVARSLLGSLGVRNALVVCAERPQDILNTKFRNSVLFGAGAGAAVWTRDDERAESGLIDAVLRSDGEHYGAFDIDDNDRMVMKGKLVGELGPDLLTDAATRILERNGLTSQDVRWIIPHQGNLNMIQEVAKRLDAPEDKVLLNLPRRGNTSSVGVPSCLSEHIASGVVAPGDLILSISIGRGFSWGAMLYRYQ</sequence>
<dbReference type="Pfam" id="PF08541">
    <property type="entry name" value="ACP_syn_III_C"/>
    <property type="match status" value="1"/>
</dbReference>
<keyword evidence="1" id="KW-0963">Cytoplasm</keyword>
<dbReference type="Proteomes" id="UP000578686">
    <property type="component" value="Unassembled WGS sequence"/>
</dbReference>
<evidence type="ECO:0000259" key="4">
    <source>
        <dbReference type="Pfam" id="PF08541"/>
    </source>
</evidence>
<accession>A0A7X6CYF0</accession>
<protein>
    <submittedName>
        <fullName evidence="6">Ketoacyl-ACP synthase III</fullName>
    </submittedName>
</protein>
<keyword evidence="7" id="KW-1185">Reference proteome</keyword>
<organism evidence="6 7">
    <name type="scientific">Streptomyces lonarensis</name>
    <dbReference type="NCBI Taxonomy" id="700599"/>
    <lineage>
        <taxon>Bacteria</taxon>
        <taxon>Bacillati</taxon>
        <taxon>Actinomycetota</taxon>
        <taxon>Actinomycetes</taxon>
        <taxon>Kitasatosporales</taxon>
        <taxon>Streptomycetaceae</taxon>
        <taxon>Streptomyces</taxon>
    </lineage>
</organism>
<dbReference type="PANTHER" id="PTHR34069">
    <property type="entry name" value="3-OXOACYL-[ACYL-CARRIER-PROTEIN] SYNTHASE 3"/>
    <property type="match status" value="1"/>
</dbReference>
<dbReference type="Pfam" id="PF08545">
    <property type="entry name" value="ACP_syn_III"/>
    <property type="match status" value="1"/>
</dbReference>
<dbReference type="GO" id="GO:0006633">
    <property type="term" value="P:fatty acid biosynthetic process"/>
    <property type="evidence" value="ECO:0007669"/>
    <property type="project" value="InterPro"/>
</dbReference>
<dbReference type="CDD" id="cd00830">
    <property type="entry name" value="KAS_III"/>
    <property type="match status" value="1"/>
</dbReference>
<feature type="domain" description="Beta-ketoacyl-[acyl-carrier-protein] synthase III C-terminal" evidence="4">
    <location>
        <begin position="250"/>
        <end position="339"/>
    </location>
</feature>
<evidence type="ECO:0000259" key="5">
    <source>
        <dbReference type="Pfam" id="PF08545"/>
    </source>
</evidence>
<dbReference type="InterPro" id="IPR013751">
    <property type="entry name" value="ACP_syn_III_N"/>
</dbReference>
<dbReference type="GO" id="GO:0044550">
    <property type="term" value="P:secondary metabolite biosynthetic process"/>
    <property type="evidence" value="ECO:0007669"/>
    <property type="project" value="TreeGrafter"/>
</dbReference>
<evidence type="ECO:0000256" key="3">
    <source>
        <dbReference type="ARBA" id="ARBA00023315"/>
    </source>
</evidence>
<feature type="domain" description="Beta-ketoacyl-[acyl-carrier-protein] synthase III N-terminal" evidence="5">
    <location>
        <begin position="133"/>
        <end position="213"/>
    </location>
</feature>
<dbReference type="InterPro" id="IPR016039">
    <property type="entry name" value="Thiolase-like"/>
</dbReference>
<evidence type="ECO:0000256" key="1">
    <source>
        <dbReference type="ARBA" id="ARBA00022490"/>
    </source>
</evidence>
<gene>
    <name evidence="6" type="ORF">HCN56_04415</name>
</gene>
<proteinExistence type="predicted"/>
<keyword evidence="3" id="KW-0012">Acyltransferase</keyword>
<name>A0A7X6CYF0_9ACTN</name>
<keyword evidence="2" id="KW-0808">Transferase</keyword>
<evidence type="ECO:0000313" key="6">
    <source>
        <dbReference type="EMBL" id="NJQ04842.1"/>
    </source>
</evidence>
<dbReference type="AlphaFoldDB" id="A0A7X6CYF0"/>
<dbReference type="PANTHER" id="PTHR34069:SF2">
    <property type="entry name" value="BETA-KETOACYL-[ACYL-CARRIER-PROTEIN] SYNTHASE III"/>
    <property type="match status" value="1"/>
</dbReference>
<dbReference type="SUPFAM" id="SSF53901">
    <property type="entry name" value="Thiolase-like"/>
    <property type="match status" value="1"/>
</dbReference>
<comment type="caution">
    <text evidence="6">The sequence shown here is derived from an EMBL/GenBank/DDBJ whole genome shotgun (WGS) entry which is preliminary data.</text>
</comment>
<dbReference type="Gene3D" id="3.40.47.10">
    <property type="match status" value="1"/>
</dbReference>
<evidence type="ECO:0000313" key="7">
    <source>
        <dbReference type="Proteomes" id="UP000578686"/>
    </source>
</evidence>
<evidence type="ECO:0000256" key="2">
    <source>
        <dbReference type="ARBA" id="ARBA00022679"/>
    </source>
</evidence>
<dbReference type="InterPro" id="IPR013747">
    <property type="entry name" value="ACP_syn_III_C"/>
</dbReference>
<reference evidence="6 7" key="1">
    <citation type="submission" date="2020-03" db="EMBL/GenBank/DDBJ databases">
        <title>Draft genome of Streptomyces sp. ventii, isolated from the Axial Seamount in the Pacific Ocean, and resequencing of the two type strains Streptomyces lonarensis strain NCL 716 and Streptomyces bohaiensis strain 11A07.</title>
        <authorList>
            <person name="Loughran R.M."/>
            <person name="Pfannmuller K.M."/>
            <person name="Wasson B.J."/>
            <person name="Deadmond M.C."/>
            <person name="Paddock B.E."/>
            <person name="Koyack M.J."/>
            <person name="Gallegos D.A."/>
            <person name="Mitchell E.A."/>
            <person name="Ushijima B."/>
            <person name="Saw J.H."/>
            <person name="Mcphail K.L."/>
            <person name="Videau P."/>
        </authorList>
    </citation>
    <scope>NUCLEOTIDE SEQUENCE [LARGE SCALE GENOMIC DNA]</scope>
    <source>
        <strain evidence="6 7">NCL716</strain>
    </source>
</reference>
<dbReference type="GO" id="GO:0004315">
    <property type="term" value="F:3-oxoacyl-[acyl-carrier-protein] synthase activity"/>
    <property type="evidence" value="ECO:0007669"/>
    <property type="project" value="InterPro"/>
</dbReference>
<dbReference type="EMBL" id="JAAVJD010000017">
    <property type="protein sequence ID" value="NJQ04842.1"/>
    <property type="molecule type" value="Genomic_DNA"/>
</dbReference>
<dbReference type="RefSeq" id="WP_167968143.1">
    <property type="nucleotide sequence ID" value="NZ_BHZG01000369.1"/>
</dbReference>